<evidence type="ECO:0000256" key="2">
    <source>
        <dbReference type="ARBA" id="ARBA00002631"/>
    </source>
</evidence>
<evidence type="ECO:0000256" key="10">
    <source>
        <dbReference type="PROSITE-ProRule" id="PRU10072"/>
    </source>
</evidence>
<evidence type="ECO:0000256" key="3">
    <source>
        <dbReference type="ARBA" id="ARBA00008184"/>
    </source>
</evidence>
<name>A0ABT0BGZ8_9SPHN</name>
<reference evidence="13" key="1">
    <citation type="submission" date="2022-03" db="EMBL/GenBank/DDBJ databases">
        <title>Identification of a novel bacterium isolated from mangrove sediments.</title>
        <authorList>
            <person name="Pan X."/>
        </authorList>
    </citation>
    <scope>NUCLEOTIDE SEQUENCE</scope>
    <source>
        <strain evidence="13">B1949</strain>
    </source>
</reference>
<accession>A0ABT0BGZ8</accession>
<dbReference type="PANTHER" id="PTHR11264">
    <property type="entry name" value="URACIL-DNA GLYCOSYLASE"/>
    <property type="match status" value="1"/>
</dbReference>
<evidence type="ECO:0000313" key="13">
    <source>
        <dbReference type="EMBL" id="MCJ2184310.1"/>
    </source>
</evidence>
<dbReference type="RefSeq" id="WP_244023024.1">
    <property type="nucleotide sequence ID" value="NZ_JALHLF010000091.1"/>
</dbReference>
<dbReference type="InterPro" id="IPR005122">
    <property type="entry name" value="Uracil-DNA_glycosylase-like"/>
</dbReference>
<dbReference type="NCBIfam" id="NF003589">
    <property type="entry name" value="PRK05254.1-2"/>
    <property type="match status" value="1"/>
</dbReference>
<gene>
    <name evidence="13" type="ORF">MTR62_16660</name>
</gene>
<dbReference type="EMBL" id="JALHLF010000091">
    <property type="protein sequence ID" value="MCJ2184310.1"/>
    <property type="molecule type" value="Genomic_DNA"/>
</dbReference>
<evidence type="ECO:0000256" key="6">
    <source>
        <dbReference type="ARBA" id="ARBA00022763"/>
    </source>
</evidence>
<proteinExistence type="inferred from homology"/>
<dbReference type="InterPro" id="IPR002043">
    <property type="entry name" value="UDG_fam1"/>
</dbReference>
<sequence length="223" mass="23891">PAVPPSWRAALAPALDTSEARRLGEWLKAEEDAGKTIYPPRGHRLRALELTPLDTVKVVILGQDPYHGPGQAHGLAFSVPEGVRVPPSLANIYKELASDCGVRAPGHGNLEHWARQGVLLLNTALTVEAGQAGSHQNRGWEAITDAVVAAVAAKAEPCVFLLWGSHAQKKAMRVPDLAGSHHRVLSAPHPSPLSAHRGFLGCGHFSEANRFLVENGREPINWG</sequence>
<protein>
    <recommendedName>
        <fullName evidence="5 9">Uracil-DNA glycosylase</fullName>
        <ecNumber evidence="4 9">3.2.2.27</ecNumber>
    </recommendedName>
</protein>
<dbReference type="SMART" id="SM00986">
    <property type="entry name" value="UDG"/>
    <property type="match status" value="1"/>
</dbReference>
<dbReference type="InterPro" id="IPR036895">
    <property type="entry name" value="Uracil-DNA_glycosylase-like_sf"/>
</dbReference>
<evidence type="ECO:0000256" key="1">
    <source>
        <dbReference type="ARBA" id="ARBA00001400"/>
    </source>
</evidence>
<evidence type="ECO:0000256" key="8">
    <source>
        <dbReference type="ARBA" id="ARBA00023204"/>
    </source>
</evidence>
<dbReference type="InterPro" id="IPR018085">
    <property type="entry name" value="Ura-DNA_Glyclase_AS"/>
</dbReference>
<comment type="similarity">
    <text evidence="3 11">Belongs to the uracil-DNA glycosylase (UDG) superfamily. UNG family.</text>
</comment>
<evidence type="ECO:0000259" key="12">
    <source>
        <dbReference type="SMART" id="SM00986"/>
    </source>
</evidence>
<dbReference type="CDD" id="cd10027">
    <property type="entry name" value="UDG-F1-like"/>
    <property type="match status" value="1"/>
</dbReference>
<dbReference type="Proteomes" id="UP001162881">
    <property type="component" value="Unassembled WGS sequence"/>
</dbReference>
<dbReference type="NCBIfam" id="NF003591">
    <property type="entry name" value="PRK05254.1-4"/>
    <property type="match status" value="1"/>
</dbReference>
<keyword evidence="14" id="KW-1185">Reference proteome</keyword>
<keyword evidence="13" id="KW-0326">Glycosidase</keyword>
<evidence type="ECO:0000256" key="7">
    <source>
        <dbReference type="ARBA" id="ARBA00022801"/>
    </source>
</evidence>
<evidence type="ECO:0000313" key="14">
    <source>
        <dbReference type="Proteomes" id="UP001162881"/>
    </source>
</evidence>
<evidence type="ECO:0000256" key="9">
    <source>
        <dbReference type="NCBIfam" id="TIGR00628"/>
    </source>
</evidence>
<dbReference type="GO" id="GO:0004844">
    <property type="term" value="F:uracil DNA N-glycosylase activity"/>
    <property type="evidence" value="ECO:0007669"/>
    <property type="project" value="UniProtKB-EC"/>
</dbReference>
<keyword evidence="7 11" id="KW-0378">Hydrolase</keyword>
<dbReference type="SUPFAM" id="SSF52141">
    <property type="entry name" value="Uracil-DNA glycosylase-like"/>
    <property type="match status" value="1"/>
</dbReference>
<dbReference type="PROSITE" id="PS00130">
    <property type="entry name" value="U_DNA_GLYCOSYLASE"/>
    <property type="match status" value="1"/>
</dbReference>
<evidence type="ECO:0000256" key="11">
    <source>
        <dbReference type="RuleBase" id="RU003780"/>
    </source>
</evidence>
<dbReference type="PANTHER" id="PTHR11264:SF0">
    <property type="entry name" value="URACIL-DNA GLYCOSYLASE"/>
    <property type="match status" value="1"/>
</dbReference>
<comment type="catalytic activity">
    <reaction evidence="1 11">
        <text>Hydrolyzes single-stranded DNA or mismatched double-stranded DNA and polynucleotides, releasing free uracil.</text>
        <dbReference type="EC" id="3.2.2.27"/>
    </reaction>
</comment>
<dbReference type="SMART" id="SM00987">
    <property type="entry name" value="UreE_C"/>
    <property type="match status" value="1"/>
</dbReference>
<dbReference type="NCBIfam" id="NF003592">
    <property type="entry name" value="PRK05254.1-5"/>
    <property type="match status" value="1"/>
</dbReference>
<dbReference type="HAMAP" id="MF_00148">
    <property type="entry name" value="UDG"/>
    <property type="match status" value="1"/>
</dbReference>
<dbReference type="NCBIfam" id="TIGR00628">
    <property type="entry name" value="ung"/>
    <property type="match status" value="1"/>
</dbReference>
<comment type="caution">
    <text evidence="13">The sequence shown here is derived from an EMBL/GenBank/DDBJ whole genome shotgun (WGS) entry which is preliminary data.</text>
</comment>
<feature type="non-terminal residue" evidence="13">
    <location>
        <position position="1"/>
    </location>
</feature>
<feature type="domain" description="Uracil-DNA glycosylase-like" evidence="12">
    <location>
        <begin position="49"/>
        <end position="212"/>
    </location>
</feature>
<dbReference type="Gene3D" id="3.40.470.10">
    <property type="entry name" value="Uracil-DNA glycosylase-like domain"/>
    <property type="match status" value="1"/>
</dbReference>
<dbReference type="Pfam" id="PF03167">
    <property type="entry name" value="UDG"/>
    <property type="match status" value="1"/>
</dbReference>
<keyword evidence="8 11" id="KW-0234">DNA repair</keyword>
<dbReference type="EC" id="3.2.2.27" evidence="4 9"/>
<dbReference type="NCBIfam" id="NF003588">
    <property type="entry name" value="PRK05254.1-1"/>
    <property type="match status" value="1"/>
</dbReference>
<organism evidence="13 14">
    <name type="scientific">Novosphingobium organovorum</name>
    <dbReference type="NCBI Taxonomy" id="2930092"/>
    <lineage>
        <taxon>Bacteria</taxon>
        <taxon>Pseudomonadati</taxon>
        <taxon>Pseudomonadota</taxon>
        <taxon>Alphaproteobacteria</taxon>
        <taxon>Sphingomonadales</taxon>
        <taxon>Sphingomonadaceae</taxon>
        <taxon>Novosphingobium</taxon>
    </lineage>
</organism>
<feature type="active site" description="Proton acceptor" evidence="10">
    <location>
        <position position="64"/>
    </location>
</feature>
<keyword evidence="6 11" id="KW-0227">DNA damage</keyword>
<comment type="function">
    <text evidence="2 11">Excises uracil residues from the DNA which can arise as a result of misincorporation of dUMP residues by DNA polymerase or due to deamination of cytosine.</text>
</comment>
<evidence type="ECO:0000256" key="4">
    <source>
        <dbReference type="ARBA" id="ARBA00012030"/>
    </source>
</evidence>
<evidence type="ECO:0000256" key="5">
    <source>
        <dbReference type="ARBA" id="ARBA00018429"/>
    </source>
</evidence>